<evidence type="ECO:0000256" key="8">
    <source>
        <dbReference type="ARBA" id="ARBA00023065"/>
    </source>
</evidence>
<dbReference type="RefSeq" id="WP_380079257.1">
    <property type="nucleotide sequence ID" value="NZ_JBHSGO010000191.1"/>
</dbReference>
<reference evidence="12" key="1">
    <citation type="journal article" date="2019" name="Int. J. Syst. Evol. Microbiol.">
        <title>The Global Catalogue of Microorganisms (GCM) 10K type strain sequencing project: providing services to taxonomists for standard genome sequencing and annotation.</title>
        <authorList>
            <consortium name="The Broad Institute Genomics Platform"/>
            <consortium name="The Broad Institute Genome Sequencing Center for Infectious Disease"/>
            <person name="Wu L."/>
            <person name="Ma J."/>
        </authorList>
    </citation>
    <scope>NUCLEOTIDE SEQUENCE [LARGE SCALE GENOMIC DNA]</scope>
    <source>
        <strain evidence="12">CGMCC 4.7357</strain>
    </source>
</reference>
<keyword evidence="5" id="KW-0547">Nucleotide-binding</keyword>
<organism evidence="11 12">
    <name type="scientific">Falsiporphyromonas endometrii</name>
    <dbReference type="NCBI Taxonomy" id="1387297"/>
    <lineage>
        <taxon>Bacteria</taxon>
        <taxon>Pseudomonadati</taxon>
        <taxon>Bacteroidota</taxon>
        <taxon>Bacteroidia</taxon>
        <taxon>Bacteroidales</taxon>
        <taxon>Porphyromonadaceae</taxon>
        <taxon>Falsiporphyromonas</taxon>
    </lineage>
</organism>
<keyword evidence="4" id="KW-0410">Iron transport</keyword>
<dbReference type="PANTHER" id="PTHR42771:SF2">
    <property type="entry name" value="IRON(3+)-HYDROXAMATE IMPORT ATP-BINDING PROTEIN FHUC"/>
    <property type="match status" value="1"/>
</dbReference>
<keyword evidence="2" id="KW-0813">Transport</keyword>
<evidence type="ECO:0000313" key="11">
    <source>
        <dbReference type="EMBL" id="MFC4666312.1"/>
    </source>
</evidence>
<gene>
    <name evidence="11" type="ORF">ACFO3G_06845</name>
</gene>
<dbReference type="Pfam" id="PF00005">
    <property type="entry name" value="ABC_tran"/>
    <property type="match status" value="1"/>
</dbReference>
<evidence type="ECO:0000256" key="9">
    <source>
        <dbReference type="ARBA" id="ARBA00023136"/>
    </source>
</evidence>
<evidence type="ECO:0000256" key="4">
    <source>
        <dbReference type="ARBA" id="ARBA00022496"/>
    </source>
</evidence>
<dbReference type="CDD" id="cd03214">
    <property type="entry name" value="ABC_Iron-Siderophores_B12_Hemin"/>
    <property type="match status" value="1"/>
</dbReference>
<protein>
    <submittedName>
        <fullName evidence="11">ABC transporter ATP-binding protein</fullName>
    </submittedName>
</protein>
<dbReference type="Proteomes" id="UP001596020">
    <property type="component" value="Unassembled WGS sequence"/>
</dbReference>
<dbReference type="EMBL" id="JBHSGO010000191">
    <property type="protein sequence ID" value="MFC4666312.1"/>
    <property type="molecule type" value="Genomic_DNA"/>
</dbReference>
<keyword evidence="9" id="KW-0472">Membrane</keyword>
<dbReference type="SUPFAM" id="SSF52540">
    <property type="entry name" value="P-loop containing nucleoside triphosphate hydrolases"/>
    <property type="match status" value="1"/>
</dbReference>
<accession>A0ABV9K7Z6</accession>
<evidence type="ECO:0000259" key="10">
    <source>
        <dbReference type="PROSITE" id="PS50893"/>
    </source>
</evidence>
<dbReference type="PANTHER" id="PTHR42771">
    <property type="entry name" value="IRON(3+)-HYDROXAMATE IMPORT ATP-BINDING PROTEIN FHUC"/>
    <property type="match status" value="1"/>
</dbReference>
<evidence type="ECO:0000256" key="5">
    <source>
        <dbReference type="ARBA" id="ARBA00022741"/>
    </source>
</evidence>
<dbReference type="InterPro" id="IPR003439">
    <property type="entry name" value="ABC_transporter-like_ATP-bd"/>
</dbReference>
<dbReference type="InterPro" id="IPR051535">
    <property type="entry name" value="Siderophore_ABC-ATPase"/>
</dbReference>
<evidence type="ECO:0000256" key="1">
    <source>
        <dbReference type="ARBA" id="ARBA00004202"/>
    </source>
</evidence>
<keyword evidence="8" id="KW-0406">Ion transport</keyword>
<dbReference type="InterPro" id="IPR027417">
    <property type="entry name" value="P-loop_NTPase"/>
</dbReference>
<evidence type="ECO:0000256" key="3">
    <source>
        <dbReference type="ARBA" id="ARBA00022475"/>
    </source>
</evidence>
<dbReference type="GO" id="GO:0005524">
    <property type="term" value="F:ATP binding"/>
    <property type="evidence" value="ECO:0007669"/>
    <property type="project" value="UniProtKB-KW"/>
</dbReference>
<evidence type="ECO:0000313" key="12">
    <source>
        <dbReference type="Proteomes" id="UP001596020"/>
    </source>
</evidence>
<sequence length="341" mass="38349">MSKTSIKIENLSTGYHHKKGNYVVAKKLSADINKGELTCLLGSNGVGKSTLLKTLCGFLPKLEGDVYIEEKNGLEYTPTELAKTLSVVLTEKINLRNMTVTDIVSMGRSPYTDFWGRLRKEDKAIVNQAIKHVGIQHLANRPIQSLSDGERQKMMIAKALAQETAIIILDEPTAFLDYPSKIEMMRLLHDLSRESSKTIFMSTHDLDLALQTSDCIWLLNKETGLHVGTPEDLAIEGTLTNFFESPSLDFNIETGLFGVKSFCNYYIETEGEDGQYKQMLKKALLRNHIQIERAEENLKTIPCKISVCDNTYTVKTKTQTIKCESIRQVLDTVYSVQQEAI</sequence>
<evidence type="ECO:0000256" key="6">
    <source>
        <dbReference type="ARBA" id="ARBA00022840"/>
    </source>
</evidence>
<feature type="domain" description="ABC transporter" evidence="10">
    <location>
        <begin position="6"/>
        <end position="246"/>
    </location>
</feature>
<keyword evidence="12" id="KW-1185">Reference proteome</keyword>
<evidence type="ECO:0000256" key="7">
    <source>
        <dbReference type="ARBA" id="ARBA00023004"/>
    </source>
</evidence>
<keyword evidence="6 11" id="KW-0067">ATP-binding</keyword>
<comment type="subcellular location">
    <subcellularLocation>
        <location evidence="1">Cell membrane</location>
        <topology evidence="1">Peripheral membrane protein</topology>
    </subcellularLocation>
</comment>
<dbReference type="PROSITE" id="PS50893">
    <property type="entry name" value="ABC_TRANSPORTER_2"/>
    <property type="match status" value="1"/>
</dbReference>
<dbReference type="InterPro" id="IPR003593">
    <property type="entry name" value="AAA+_ATPase"/>
</dbReference>
<evidence type="ECO:0000256" key="2">
    <source>
        <dbReference type="ARBA" id="ARBA00022448"/>
    </source>
</evidence>
<keyword evidence="7" id="KW-0408">Iron</keyword>
<name>A0ABV9K7Z6_9PORP</name>
<dbReference type="SMART" id="SM00382">
    <property type="entry name" value="AAA"/>
    <property type="match status" value="1"/>
</dbReference>
<comment type="caution">
    <text evidence="11">The sequence shown here is derived from an EMBL/GenBank/DDBJ whole genome shotgun (WGS) entry which is preliminary data.</text>
</comment>
<dbReference type="Gene3D" id="3.40.50.300">
    <property type="entry name" value="P-loop containing nucleotide triphosphate hydrolases"/>
    <property type="match status" value="1"/>
</dbReference>
<keyword evidence="3" id="KW-1003">Cell membrane</keyword>
<proteinExistence type="predicted"/>